<evidence type="ECO:0000259" key="2">
    <source>
        <dbReference type="PROSITE" id="PS50090"/>
    </source>
</evidence>
<dbReference type="Proteomes" id="UP000734854">
    <property type="component" value="Unassembled WGS sequence"/>
</dbReference>
<dbReference type="AlphaFoldDB" id="A0A8J5F484"/>
<dbReference type="PROSITE" id="PS50090">
    <property type="entry name" value="MYB_LIKE"/>
    <property type="match status" value="1"/>
</dbReference>
<dbReference type="InterPro" id="IPR044822">
    <property type="entry name" value="Myb_DNA-bind_4"/>
</dbReference>
<feature type="compositionally biased region" description="Acidic residues" evidence="1">
    <location>
        <begin position="135"/>
        <end position="151"/>
    </location>
</feature>
<dbReference type="OrthoDB" id="1901794at2759"/>
<comment type="caution">
    <text evidence="3">The sequence shown here is derived from an EMBL/GenBank/DDBJ whole genome shotgun (WGS) entry which is preliminary data.</text>
</comment>
<dbReference type="PANTHER" id="PTHR31307:SF3">
    <property type="entry name" value="HOMEODOMAIN-LIKE SUPERFAMILY PROTEIN"/>
    <property type="match status" value="1"/>
</dbReference>
<feature type="region of interest" description="Disordered" evidence="1">
    <location>
        <begin position="115"/>
        <end position="159"/>
    </location>
</feature>
<keyword evidence="4" id="KW-1185">Reference proteome</keyword>
<gene>
    <name evidence="3" type="ORF">ZIOFF_057943</name>
</gene>
<protein>
    <recommendedName>
        <fullName evidence="2">Myb-like domain-containing protein</fullName>
    </recommendedName>
</protein>
<feature type="domain" description="Myb-like" evidence="2">
    <location>
        <begin position="21"/>
        <end position="89"/>
    </location>
</feature>
<dbReference type="EMBL" id="JACMSC010000016">
    <property type="protein sequence ID" value="KAG6481346.1"/>
    <property type="molecule type" value="Genomic_DNA"/>
</dbReference>
<evidence type="ECO:0000313" key="4">
    <source>
        <dbReference type="Proteomes" id="UP000734854"/>
    </source>
</evidence>
<proteinExistence type="predicted"/>
<reference evidence="3 4" key="1">
    <citation type="submission" date="2020-08" db="EMBL/GenBank/DDBJ databases">
        <title>Plant Genome Project.</title>
        <authorList>
            <person name="Zhang R.-G."/>
        </authorList>
    </citation>
    <scope>NUCLEOTIDE SEQUENCE [LARGE SCALE GENOMIC DNA]</scope>
    <source>
        <tissue evidence="3">Rhizome</tissue>
    </source>
</reference>
<feature type="region of interest" description="Disordered" evidence="1">
    <location>
        <begin position="185"/>
        <end position="208"/>
    </location>
</feature>
<evidence type="ECO:0000256" key="1">
    <source>
        <dbReference type="SAM" id="MobiDB-lite"/>
    </source>
</evidence>
<dbReference type="InterPro" id="IPR001005">
    <property type="entry name" value="SANT/Myb"/>
</dbReference>
<dbReference type="SMART" id="SM00595">
    <property type="entry name" value="MADF"/>
    <property type="match status" value="1"/>
</dbReference>
<organism evidence="3 4">
    <name type="scientific">Zingiber officinale</name>
    <name type="common">Ginger</name>
    <name type="synonym">Amomum zingiber</name>
    <dbReference type="NCBI Taxonomy" id="94328"/>
    <lineage>
        <taxon>Eukaryota</taxon>
        <taxon>Viridiplantae</taxon>
        <taxon>Streptophyta</taxon>
        <taxon>Embryophyta</taxon>
        <taxon>Tracheophyta</taxon>
        <taxon>Spermatophyta</taxon>
        <taxon>Magnoliopsida</taxon>
        <taxon>Liliopsida</taxon>
        <taxon>Zingiberales</taxon>
        <taxon>Zingiberaceae</taxon>
        <taxon>Zingiber</taxon>
    </lineage>
</organism>
<accession>A0A8J5F484</accession>
<sequence length="283" mass="32465">MAAVGGSLERWAGPPPLPPSRKSASGQPWSDIETAHLIDAYEERWYALKRGQLRAQQWEEVAAAVAARCGLEEPSKTGTQCRHKVEKLRKRYRAEQQRPVASAWPLFSRMERMERGPLPISVRPPATARSLDVPSTDEDDDEEEEEEEEEERIGSHVRSINGILREPHWGPSRFSKNHVPLKRSHFEVEEEEAEESDEDESEDEAVGSGAKIMSQLAAVVRRFSDGLMKIEKRRMKLMRELERDWMEMERKKADMIRESQQCLLDMIADAFPSTKKAKKSEDL</sequence>
<dbReference type="InterPro" id="IPR044823">
    <property type="entry name" value="ASIL1/2-like"/>
</dbReference>
<evidence type="ECO:0000313" key="3">
    <source>
        <dbReference type="EMBL" id="KAG6481346.1"/>
    </source>
</evidence>
<dbReference type="Pfam" id="PF13837">
    <property type="entry name" value="Myb_DNA-bind_4"/>
    <property type="match status" value="1"/>
</dbReference>
<name>A0A8J5F484_ZINOF</name>
<feature type="region of interest" description="Disordered" evidence="1">
    <location>
        <begin position="1"/>
        <end position="28"/>
    </location>
</feature>
<dbReference type="PANTHER" id="PTHR31307">
    <property type="entry name" value="TRIHELIX TRANSCRIPTION FACTOR ASIL2"/>
    <property type="match status" value="1"/>
</dbReference>
<feature type="compositionally biased region" description="Acidic residues" evidence="1">
    <location>
        <begin position="188"/>
        <end position="205"/>
    </location>
</feature>
<dbReference type="FunFam" id="1.10.10.60:FF:000152">
    <property type="entry name" value="Trihelix transcription factor ASIL2"/>
    <property type="match status" value="1"/>
</dbReference>